<evidence type="ECO:0000313" key="4">
    <source>
        <dbReference type="EMBL" id="KAG0501758.1"/>
    </source>
</evidence>
<gene>
    <name evidence="4" type="ORF">HPP92_001830</name>
</gene>
<dbReference type="GO" id="GO:0080031">
    <property type="term" value="F:methyl salicylate esterase activity"/>
    <property type="evidence" value="ECO:0007669"/>
    <property type="project" value="TreeGrafter"/>
</dbReference>
<feature type="region of interest" description="Disordered" evidence="2">
    <location>
        <begin position="1"/>
        <end position="32"/>
    </location>
</feature>
<comment type="caution">
    <text evidence="4">The sequence shown here is derived from an EMBL/GenBank/DDBJ whole genome shotgun (WGS) entry which is preliminary data.</text>
</comment>
<feature type="domain" description="AB hydrolase-1" evidence="3">
    <location>
        <begin position="94"/>
        <end position="331"/>
    </location>
</feature>
<reference evidence="4 5" key="1">
    <citation type="journal article" date="2020" name="Nat. Food">
        <title>A phased Vanilla planifolia genome enables genetic improvement of flavour and production.</title>
        <authorList>
            <person name="Hasing T."/>
            <person name="Tang H."/>
            <person name="Brym M."/>
            <person name="Khazi F."/>
            <person name="Huang T."/>
            <person name="Chambers A.H."/>
        </authorList>
    </citation>
    <scope>NUCLEOTIDE SEQUENCE [LARGE SCALE GENOMIC DNA]</scope>
    <source>
        <tissue evidence="4">Leaf</tissue>
    </source>
</reference>
<dbReference type="SUPFAM" id="SSF53474">
    <property type="entry name" value="alpha/beta-Hydrolases"/>
    <property type="match status" value="1"/>
</dbReference>
<dbReference type="AlphaFoldDB" id="A0A835VLX6"/>
<dbReference type="EMBL" id="JADCNM010000001">
    <property type="protein sequence ID" value="KAG0501758.1"/>
    <property type="molecule type" value="Genomic_DNA"/>
</dbReference>
<dbReference type="Proteomes" id="UP000639772">
    <property type="component" value="Chromosome 1"/>
</dbReference>
<dbReference type="PANTHER" id="PTHR10992">
    <property type="entry name" value="METHYLESTERASE FAMILY MEMBER"/>
    <property type="match status" value="1"/>
</dbReference>
<dbReference type="GO" id="GO:0009696">
    <property type="term" value="P:salicylic acid metabolic process"/>
    <property type="evidence" value="ECO:0007669"/>
    <property type="project" value="TreeGrafter"/>
</dbReference>
<dbReference type="GO" id="GO:0080030">
    <property type="term" value="F:methyl indole-3-acetate esterase activity"/>
    <property type="evidence" value="ECO:0007669"/>
    <property type="project" value="TreeGrafter"/>
</dbReference>
<name>A0A835VLX6_VANPL</name>
<accession>A0A835VLX6</accession>
<dbReference type="GO" id="GO:0009694">
    <property type="term" value="P:jasmonic acid metabolic process"/>
    <property type="evidence" value="ECO:0007669"/>
    <property type="project" value="TreeGrafter"/>
</dbReference>
<dbReference type="Pfam" id="PF12697">
    <property type="entry name" value="Abhydrolase_6"/>
    <property type="match status" value="1"/>
</dbReference>
<dbReference type="FunFam" id="3.40.50.1820:FF:000025">
    <property type="entry name" value="putative methylesterase 11, chloroplastic"/>
    <property type="match status" value="1"/>
</dbReference>
<evidence type="ECO:0000256" key="2">
    <source>
        <dbReference type="SAM" id="MobiDB-lite"/>
    </source>
</evidence>
<dbReference type="OrthoDB" id="1263307at2759"/>
<dbReference type="Gene3D" id="3.40.50.1820">
    <property type="entry name" value="alpha/beta hydrolase"/>
    <property type="match status" value="1"/>
</dbReference>
<dbReference type="GO" id="GO:0080032">
    <property type="term" value="F:methyl jasmonate esterase activity"/>
    <property type="evidence" value="ECO:0007669"/>
    <property type="project" value="TreeGrafter"/>
</dbReference>
<sequence length="344" mass="38348">MGNALGCIPRKEFRGGTGSRSKMSSRPRRKMSTEEDLLHRQALAMAIQQHQLSQRFDGSMSRRIGSISSRKQTPSSSFRKQVPIVLDKLETKRIVLVHGEGFGAWCWYKIIPLLEDAGLHPVALDMASSGMDHTDIHGILSLADYSKPLIDYLQNLPEDEKVILVGHSCGGASISYALECCPKKISKAIYVSATMVLGEQTPFDVFAKELASAEGFMQDSPLLMYDNGKEKPPTGLMFDKELLKGLYFNQSSSKDIALASVSMRVVPLAPFMEILTLNAENYGSIRRYYIQTLDDHMLSLDTQEKLVQENPPREVFKIKGSDHCPFFSKPQSLSKLLLEISQLA</sequence>
<proteinExistence type="predicted"/>
<dbReference type="InterPro" id="IPR029058">
    <property type="entry name" value="AB_hydrolase_fold"/>
</dbReference>
<dbReference type="InterPro" id="IPR000073">
    <property type="entry name" value="AB_hydrolase_1"/>
</dbReference>
<evidence type="ECO:0000313" key="5">
    <source>
        <dbReference type="Proteomes" id="UP000639772"/>
    </source>
</evidence>
<dbReference type="PANTHER" id="PTHR10992:SF785">
    <property type="entry name" value="METHYLESTERASE 14, CHLOROPLASTIC-RELATED"/>
    <property type="match status" value="1"/>
</dbReference>
<dbReference type="InterPro" id="IPR045889">
    <property type="entry name" value="MES/HNL"/>
</dbReference>
<protein>
    <recommendedName>
        <fullName evidence="3">AB hydrolase-1 domain-containing protein</fullName>
    </recommendedName>
</protein>
<evidence type="ECO:0000259" key="3">
    <source>
        <dbReference type="Pfam" id="PF12697"/>
    </source>
</evidence>
<keyword evidence="1" id="KW-0378">Hydrolase</keyword>
<organism evidence="4 5">
    <name type="scientific">Vanilla planifolia</name>
    <name type="common">Vanilla</name>
    <dbReference type="NCBI Taxonomy" id="51239"/>
    <lineage>
        <taxon>Eukaryota</taxon>
        <taxon>Viridiplantae</taxon>
        <taxon>Streptophyta</taxon>
        <taxon>Embryophyta</taxon>
        <taxon>Tracheophyta</taxon>
        <taxon>Spermatophyta</taxon>
        <taxon>Magnoliopsida</taxon>
        <taxon>Liliopsida</taxon>
        <taxon>Asparagales</taxon>
        <taxon>Orchidaceae</taxon>
        <taxon>Vanilloideae</taxon>
        <taxon>Vanilleae</taxon>
        <taxon>Vanilla</taxon>
    </lineage>
</organism>
<evidence type="ECO:0000256" key="1">
    <source>
        <dbReference type="ARBA" id="ARBA00022801"/>
    </source>
</evidence>